<dbReference type="GO" id="GO:0008703">
    <property type="term" value="F:5-amino-6-(5-phosphoribosylamino)uracil reductase activity"/>
    <property type="evidence" value="ECO:0007669"/>
    <property type="project" value="InterPro"/>
</dbReference>
<dbReference type="Pfam" id="PF01872">
    <property type="entry name" value="RibD_C"/>
    <property type="match status" value="1"/>
</dbReference>
<evidence type="ECO:0000313" key="3">
    <source>
        <dbReference type="Proteomes" id="UP000313066"/>
    </source>
</evidence>
<dbReference type="GO" id="GO:0009231">
    <property type="term" value="P:riboflavin biosynthetic process"/>
    <property type="evidence" value="ECO:0007669"/>
    <property type="project" value="InterPro"/>
</dbReference>
<protein>
    <submittedName>
        <fullName evidence="2">Dihydrofolate reductase</fullName>
    </submittedName>
</protein>
<dbReference type="AlphaFoldDB" id="A0A5N6BU86"/>
<dbReference type="Proteomes" id="UP000313066">
    <property type="component" value="Unassembled WGS sequence"/>
</dbReference>
<sequence>MGRIVLSVFTTLDGVIENPHEWAFGFVGEDSMQAGLDQIRAARALLLGRVTYEGFAASWPSMTDEVGYADAMNNLPKYVVSTTLTEATWNNSTIIGADAAARIEALKKEVDGDILVFGSAALVRWLLRENLLDEMRLAVYPVLAGRGARLFDDGSADPATLRLAGTQAFSSGVVLLTYEPTGEGLADPAAARRAAEANAGG</sequence>
<gene>
    <name evidence="2" type="ORF">FH610_016790</name>
</gene>
<accession>A0A5N6BU86</accession>
<keyword evidence="3" id="KW-1185">Reference proteome</keyword>
<dbReference type="InterPro" id="IPR050765">
    <property type="entry name" value="Riboflavin_Biosynth_HTPR"/>
</dbReference>
<dbReference type="EMBL" id="VDMA02000008">
    <property type="protein sequence ID" value="KAB8184002.1"/>
    <property type="molecule type" value="Genomic_DNA"/>
</dbReference>
<dbReference type="SUPFAM" id="SSF53597">
    <property type="entry name" value="Dihydrofolate reductase-like"/>
    <property type="match status" value="1"/>
</dbReference>
<organism evidence="2 3">
    <name type="scientific">Microbispora catharanthi</name>
    <dbReference type="NCBI Taxonomy" id="1712871"/>
    <lineage>
        <taxon>Bacteria</taxon>
        <taxon>Bacillati</taxon>
        <taxon>Actinomycetota</taxon>
        <taxon>Actinomycetes</taxon>
        <taxon>Streptosporangiales</taxon>
        <taxon>Streptosporangiaceae</taxon>
        <taxon>Microbispora</taxon>
    </lineage>
</organism>
<comment type="caution">
    <text evidence="2">The sequence shown here is derived from an EMBL/GenBank/DDBJ whole genome shotgun (WGS) entry which is preliminary data.</text>
</comment>
<proteinExistence type="predicted"/>
<dbReference type="RefSeq" id="WP_139575407.1">
    <property type="nucleotide sequence ID" value="NZ_VDMA02000008.1"/>
</dbReference>
<dbReference type="PANTHER" id="PTHR38011">
    <property type="entry name" value="DIHYDROFOLATE REDUCTASE FAMILY PROTEIN (AFU_ORTHOLOGUE AFUA_8G06820)"/>
    <property type="match status" value="1"/>
</dbReference>
<reference evidence="2 3" key="1">
    <citation type="submission" date="2019-10" db="EMBL/GenBank/DDBJ databases">
        <title>Nonomuraea sp. nov., isolated from Phyllanthus amarus.</title>
        <authorList>
            <person name="Klykleung N."/>
            <person name="Tanasupawat S."/>
        </authorList>
    </citation>
    <scope>NUCLEOTIDE SEQUENCE [LARGE SCALE GENOMIC DNA]</scope>
    <source>
        <strain evidence="2 3">CR1-09</strain>
    </source>
</reference>
<dbReference type="InterPro" id="IPR002734">
    <property type="entry name" value="RibDG_C"/>
</dbReference>
<name>A0A5N6BU86_9ACTN</name>
<feature type="domain" description="Bacterial bifunctional deaminase-reductase C-terminal" evidence="1">
    <location>
        <begin position="4"/>
        <end position="175"/>
    </location>
</feature>
<dbReference type="Gene3D" id="3.40.430.10">
    <property type="entry name" value="Dihydrofolate Reductase, subunit A"/>
    <property type="match status" value="1"/>
</dbReference>
<evidence type="ECO:0000259" key="1">
    <source>
        <dbReference type="Pfam" id="PF01872"/>
    </source>
</evidence>
<evidence type="ECO:0000313" key="2">
    <source>
        <dbReference type="EMBL" id="KAB8184002.1"/>
    </source>
</evidence>
<dbReference type="InterPro" id="IPR024072">
    <property type="entry name" value="DHFR-like_dom_sf"/>
</dbReference>
<dbReference type="PANTHER" id="PTHR38011:SF11">
    <property type="entry name" value="2,5-DIAMINO-6-RIBOSYLAMINO-4(3H)-PYRIMIDINONE 5'-PHOSPHATE REDUCTASE"/>
    <property type="match status" value="1"/>
</dbReference>